<protein>
    <recommendedName>
        <fullName evidence="3">SMI1/KNR4 family protein</fullName>
    </recommendedName>
</protein>
<dbReference type="Proteomes" id="UP001518925">
    <property type="component" value="Unassembled WGS sequence"/>
</dbReference>
<evidence type="ECO:0000313" key="2">
    <source>
        <dbReference type="Proteomes" id="UP001518925"/>
    </source>
</evidence>
<keyword evidence="2" id="KW-1185">Reference proteome</keyword>
<proteinExistence type="predicted"/>
<accession>A0ABS2DFR8</accession>
<dbReference type="RefSeq" id="WP_204201766.1">
    <property type="nucleotide sequence ID" value="NZ_JAFELM010000012.1"/>
</dbReference>
<name>A0ABS2DFR8_9BACI</name>
<evidence type="ECO:0008006" key="3">
    <source>
        <dbReference type="Google" id="ProtNLM"/>
    </source>
</evidence>
<comment type="caution">
    <text evidence="1">The sequence shown here is derived from an EMBL/GenBank/DDBJ whole genome shotgun (WGS) entry which is preliminary data.</text>
</comment>
<organism evidence="1 2">
    <name type="scientific">Bacillus suaedaesalsae</name>
    <dbReference type="NCBI Taxonomy" id="2810349"/>
    <lineage>
        <taxon>Bacteria</taxon>
        <taxon>Bacillati</taxon>
        <taxon>Bacillota</taxon>
        <taxon>Bacilli</taxon>
        <taxon>Bacillales</taxon>
        <taxon>Bacillaceae</taxon>
        <taxon>Bacillus</taxon>
    </lineage>
</organism>
<gene>
    <name evidence="1" type="ORF">JR050_01605</name>
</gene>
<sequence>MLQFGPFITEKEKEKLEPTIQQLIDKIPNDLKGTIHIKDEYFIVKAFGEELSFEYGNERECILELQSTESVPLFVAYNDEDLVLVWDMVYGENLPTFAKEQRISIYEYEEELITSLQAMLKKGWHLPKIELDHVIWCEDCNALFIVDYSGCERVHSKTFEEYNEDMLNRVKKILKQYEQ</sequence>
<dbReference type="EMBL" id="JAFELM010000012">
    <property type="protein sequence ID" value="MBM6616376.1"/>
    <property type="molecule type" value="Genomic_DNA"/>
</dbReference>
<evidence type="ECO:0000313" key="1">
    <source>
        <dbReference type="EMBL" id="MBM6616376.1"/>
    </source>
</evidence>
<reference evidence="1 2" key="1">
    <citation type="submission" date="2021-02" db="EMBL/GenBank/DDBJ databases">
        <title>Bacillus sp. RD4P76, an endophyte from a halophyte.</title>
        <authorList>
            <person name="Sun J.-Q."/>
        </authorList>
    </citation>
    <scope>NUCLEOTIDE SEQUENCE [LARGE SCALE GENOMIC DNA]</scope>
    <source>
        <strain evidence="1 2">RD4P76</strain>
    </source>
</reference>